<evidence type="ECO:0000313" key="2">
    <source>
        <dbReference type="EMBL" id="NEU04239.1"/>
    </source>
</evidence>
<name>A0A6M0H0X1_9CLOT</name>
<evidence type="ECO:0000313" key="3">
    <source>
        <dbReference type="Proteomes" id="UP000481872"/>
    </source>
</evidence>
<keyword evidence="1" id="KW-1133">Transmembrane helix</keyword>
<reference evidence="2 3" key="1">
    <citation type="submission" date="2020-02" db="EMBL/GenBank/DDBJ databases">
        <title>Genome assembly of a novel Clostridium senegalense strain.</title>
        <authorList>
            <person name="Gupta T.B."/>
            <person name="Jauregui R."/>
            <person name="Maclean P."/>
            <person name="Nawarathana A."/>
            <person name="Brightwell G."/>
        </authorList>
    </citation>
    <scope>NUCLEOTIDE SEQUENCE [LARGE SCALE GENOMIC DNA]</scope>
    <source>
        <strain evidence="2 3">AGRFS4</strain>
    </source>
</reference>
<keyword evidence="1" id="KW-0812">Transmembrane</keyword>
<feature type="transmembrane region" description="Helical" evidence="1">
    <location>
        <begin position="82"/>
        <end position="98"/>
    </location>
</feature>
<protein>
    <submittedName>
        <fullName evidence="2">Uncharacterized protein</fullName>
    </submittedName>
</protein>
<dbReference type="Proteomes" id="UP000481872">
    <property type="component" value="Unassembled WGS sequence"/>
</dbReference>
<organism evidence="2 3">
    <name type="scientific">Clostridium senegalense</name>
    <dbReference type="NCBI Taxonomy" id="1465809"/>
    <lineage>
        <taxon>Bacteria</taxon>
        <taxon>Bacillati</taxon>
        <taxon>Bacillota</taxon>
        <taxon>Clostridia</taxon>
        <taxon>Eubacteriales</taxon>
        <taxon>Clostridiaceae</taxon>
        <taxon>Clostridium</taxon>
    </lineage>
</organism>
<dbReference type="EMBL" id="JAAGPU010000006">
    <property type="protein sequence ID" value="NEU04239.1"/>
    <property type="molecule type" value="Genomic_DNA"/>
</dbReference>
<keyword evidence="3" id="KW-1185">Reference proteome</keyword>
<feature type="transmembrane region" description="Helical" evidence="1">
    <location>
        <begin position="7"/>
        <end position="25"/>
    </location>
</feature>
<comment type="caution">
    <text evidence="2">The sequence shown here is derived from an EMBL/GenBank/DDBJ whole genome shotgun (WGS) entry which is preliminary data.</text>
</comment>
<feature type="transmembrane region" description="Helical" evidence="1">
    <location>
        <begin position="104"/>
        <end position="124"/>
    </location>
</feature>
<feature type="transmembrane region" description="Helical" evidence="1">
    <location>
        <begin position="31"/>
        <end position="48"/>
    </location>
</feature>
<proteinExistence type="predicted"/>
<dbReference type="RefSeq" id="WP_199869422.1">
    <property type="nucleotide sequence ID" value="NZ_JAAGPU010000006.1"/>
</dbReference>
<keyword evidence="1" id="KW-0472">Membrane</keyword>
<accession>A0A6M0H0X1</accession>
<gene>
    <name evidence="2" type="ORF">G3M99_05055</name>
</gene>
<sequence>MDKKKNTIALNLISDIILAVIIINFIDYNFIIKILMIIAVSLINKFIIEETIKSLNIELKKIKLEDFHYLGLNPKVQITRKILSLIVIWCFFVAILTVNRSNNIKLWSIFPVFIIIILFICDFYGPSLDRCKLKDGIIYTLEKSNYTGYGILGRKVGGYKNGIVIDKLILDKEEILIVDMSKEGLEIKLTKNRKFIIKDIKAAEYLQEVIKKLVLN</sequence>
<dbReference type="AlphaFoldDB" id="A0A6M0H0X1"/>
<evidence type="ECO:0000256" key="1">
    <source>
        <dbReference type="SAM" id="Phobius"/>
    </source>
</evidence>